<organism evidence="1 2">
    <name type="scientific">Nonomuraea antimicrobica</name>
    <dbReference type="NCBI Taxonomy" id="561173"/>
    <lineage>
        <taxon>Bacteria</taxon>
        <taxon>Bacillati</taxon>
        <taxon>Actinomycetota</taxon>
        <taxon>Actinomycetes</taxon>
        <taxon>Streptosporangiales</taxon>
        <taxon>Streptosporangiaceae</taxon>
        <taxon>Nonomuraea</taxon>
    </lineage>
</organism>
<reference evidence="2" key="1">
    <citation type="journal article" date="2019" name="Int. J. Syst. Evol. Microbiol.">
        <title>The Global Catalogue of Microorganisms (GCM) 10K type strain sequencing project: providing services to taxonomists for standard genome sequencing and annotation.</title>
        <authorList>
            <consortium name="The Broad Institute Genomics Platform"/>
            <consortium name="The Broad Institute Genome Sequencing Center for Infectious Disease"/>
            <person name="Wu L."/>
            <person name="Ma J."/>
        </authorList>
    </citation>
    <scope>NUCLEOTIDE SEQUENCE [LARGE SCALE GENOMIC DNA]</scope>
    <source>
        <strain evidence="2">JCM 16904</strain>
    </source>
</reference>
<evidence type="ECO:0008006" key="3">
    <source>
        <dbReference type="Google" id="ProtNLM"/>
    </source>
</evidence>
<dbReference type="EMBL" id="BAAAZP010000147">
    <property type="protein sequence ID" value="GAA3695622.1"/>
    <property type="molecule type" value="Genomic_DNA"/>
</dbReference>
<dbReference type="RefSeq" id="WP_344888180.1">
    <property type="nucleotide sequence ID" value="NZ_BAAAZP010000147.1"/>
</dbReference>
<accession>A0ABP7CWL4</accession>
<evidence type="ECO:0000313" key="2">
    <source>
        <dbReference type="Proteomes" id="UP001500902"/>
    </source>
</evidence>
<protein>
    <recommendedName>
        <fullName evidence="3">Small subunit ribosomal protein S1</fullName>
    </recommendedName>
</protein>
<dbReference type="Proteomes" id="UP001500902">
    <property type="component" value="Unassembled WGS sequence"/>
</dbReference>
<sequence>MGRRVYRITKYDPADRDEHGHYLGPEDVYSDHGPVEAAYLAAVAAFAQATAVTHLTIRDPGVTGIVTFGTEPPIDGHGLAGLFPPDLTGYHDGAQVPIAVALELVRAMLRDNGVWCRLEAENRFSVHVGYDQYVYVGSALPCSHAVTLTHQRGLFAEPMDRSPYDPEFDENDLTRRRPAGPTFWDELEALIGRRGGVVLEEEHVHNASRWHRVTTMAEVAAIRPRLTPRAMLRVWPDLSTDVNAALAELPDEGLSTIVRQNPQGHISALTVDETDYPSLPTALADTRAMLILPSYDERQPLAAAVLPDPDGVLRARWTP</sequence>
<evidence type="ECO:0000313" key="1">
    <source>
        <dbReference type="EMBL" id="GAA3695622.1"/>
    </source>
</evidence>
<proteinExistence type="predicted"/>
<comment type="caution">
    <text evidence="1">The sequence shown here is derived from an EMBL/GenBank/DDBJ whole genome shotgun (WGS) entry which is preliminary data.</text>
</comment>
<keyword evidence="2" id="KW-1185">Reference proteome</keyword>
<name>A0ABP7CWL4_9ACTN</name>
<gene>
    <name evidence="1" type="ORF">GCM10022224_071570</name>
</gene>